<sequence>MFEGEWLEVESEKTQIFYHDCQDLHYHSVLLSGKLRDILLSLHRNALKGSQNKEAENEIVDLENLSYTTDAMQSVVESFKSLSLHEMPSDMKSVMHTTSSVDSSSLGSYKAVNTAPIPGKKDKSPLFRFKTSWWRDILWKDRLTLAYLTYHTVTEILTRCNKIAEQNHNHCTLENLFRLSSLYNEVLALGAQDNKGVATFCRNTCPILQHPLRKLSVTKIIQVLAQSHAENCCHSLVNSLLDIYKPTDTHISVMDCNGMTTPDNSNSSIEIYEALTQHMTPPCVTSELPPVERVGAVGMKEIATLQTRRTCSPELERLLVEEEAHVSVLLSVAAHSAPHLLGSGGVKPSRTSGMPRVSKQVRTKVIEYYQQVLWGEVGAFSEHVLLWWRDGPLIGTLPPESCQLLCEWLRSVVSSGVVPELVVPAVHSLADGLGCHVTTTLWDQLFRQTLVQGHKFAYSADKEKGSVCGRLFADLLHQLVSLSNACEPMVPIDLLPTQALEDLPLVEQIPVLHRLDHSVHTARLWAANTARHLVNAWSVDAFFVITQTDISLCLTELQMLKLTDHKGFSEMHSEHVMVCAKMRSKLTSEIRDNIRKLKLLPDECIQGMATVCRTISLANLHMCFPKPHYWRHSSGAPPKPASPYVQEYLDRVLRPVLMAVSSLPTPVQQNIGTTVLRLLCEAWLDHIYMHRIKFSEWGALQLLVDFGSVPDWLEGCPWLQTEVRNHLAHSEVLRRCEGVGRLLLRHPGEPIAMVSPISASKGKTEDKDSPRGSIHSGGLDTMPAEMFVPNQEQWLELRVPKRKGLCGAYSQCCSS</sequence>
<dbReference type="STRING" id="105785.A0A2J7PBB6"/>
<organism evidence="3 4">
    <name type="scientific">Cryptotermes secundus</name>
    <dbReference type="NCBI Taxonomy" id="105785"/>
    <lineage>
        <taxon>Eukaryota</taxon>
        <taxon>Metazoa</taxon>
        <taxon>Ecdysozoa</taxon>
        <taxon>Arthropoda</taxon>
        <taxon>Hexapoda</taxon>
        <taxon>Insecta</taxon>
        <taxon>Pterygota</taxon>
        <taxon>Neoptera</taxon>
        <taxon>Polyneoptera</taxon>
        <taxon>Dictyoptera</taxon>
        <taxon>Blattodea</taxon>
        <taxon>Blattoidea</taxon>
        <taxon>Termitoidae</taxon>
        <taxon>Kalotermitidae</taxon>
        <taxon>Cryptotermitinae</taxon>
        <taxon>Cryptotermes</taxon>
    </lineage>
</organism>
<dbReference type="PANTHER" id="PTHR21436:SF2">
    <property type="entry name" value="COILED-COIL DOMAIN-CONTAINING PROTEIN 142"/>
    <property type="match status" value="1"/>
</dbReference>
<accession>A0A2J7PBB6</accession>
<dbReference type="InParanoid" id="A0A2J7PBB6"/>
<feature type="domain" description="Coiled-coil protein 142 C-terminal" evidence="2">
    <location>
        <begin position="373"/>
        <end position="747"/>
    </location>
</feature>
<dbReference type="EMBL" id="NEVH01027114">
    <property type="protein sequence ID" value="PNF13636.1"/>
    <property type="molecule type" value="Genomic_DNA"/>
</dbReference>
<dbReference type="AlphaFoldDB" id="A0A2J7PBB6"/>
<protein>
    <recommendedName>
        <fullName evidence="2">Coiled-coil protein 142 C-terminal domain-containing protein</fullName>
    </recommendedName>
</protein>
<gene>
    <name evidence="3" type="ORF">B7P43_G17289</name>
</gene>
<dbReference type="InterPro" id="IPR055350">
    <property type="entry name" value="CCDC142_C"/>
</dbReference>
<reference evidence="3 4" key="1">
    <citation type="submission" date="2017-12" db="EMBL/GenBank/DDBJ databases">
        <title>Hemimetabolous genomes reveal molecular basis of termite eusociality.</title>
        <authorList>
            <person name="Harrison M.C."/>
            <person name="Jongepier E."/>
            <person name="Robertson H.M."/>
            <person name="Arning N."/>
            <person name="Bitard-Feildel T."/>
            <person name="Chao H."/>
            <person name="Childers C.P."/>
            <person name="Dinh H."/>
            <person name="Doddapaneni H."/>
            <person name="Dugan S."/>
            <person name="Gowin J."/>
            <person name="Greiner C."/>
            <person name="Han Y."/>
            <person name="Hu H."/>
            <person name="Hughes D.S.T."/>
            <person name="Huylmans A.-K."/>
            <person name="Kemena C."/>
            <person name="Kremer L.P.M."/>
            <person name="Lee S.L."/>
            <person name="Lopez-Ezquerra A."/>
            <person name="Mallet L."/>
            <person name="Monroy-Kuhn J.M."/>
            <person name="Moser A."/>
            <person name="Murali S.C."/>
            <person name="Muzny D.M."/>
            <person name="Otani S."/>
            <person name="Piulachs M.-D."/>
            <person name="Poelchau M."/>
            <person name="Qu J."/>
            <person name="Schaub F."/>
            <person name="Wada-Katsumata A."/>
            <person name="Worley K.C."/>
            <person name="Xie Q."/>
            <person name="Ylla G."/>
            <person name="Poulsen M."/>
            <person name="Gibbs R.A."/>
            <person name="Schal C."/>
            <person name="Richards S."/>
            <person name="Belles X."/>
            <person name="Korb J."/>
            <person name="Bornberg-Bauer E."/>
        </authorList>
    </citation>
    <scope>NUCLEOTIDE SEQUENCE [LARGE SCALE GENOMIC DNA]</scope>
    <source>
        <tissue evidence="3">Whole body</tissue>
    </source>
</reference>
<comment type="caution">
    <text evidence="3">The sequence shown here is derived from an EMBL/GenBank/DDBJ whole genome shotgun (WGS) entry which is preliminary data.</text>
</comment>
<keyword evidence="4" id="KW-1185">Reference proteome</keyword>
<evidence type="ECO:0000313" key="3">
    <source>
        <dbReference type="EMBL" id="PNF13636.1"/>
    </source>
</evidence>
<evidence type="ECO:0000313" key="4">
    <source>
        <dbReference type="Proteomes" id="UP000235965"/>
    </source>
</evidence>
<dbReference type="Pfam" id="PF14923">
    <property type="entry name" value="CCDC142"/>
    <property type="match status" value="1"/>
</dbReference>
<dbReference type="InterPro" id="IPR026700">
    <property type="entry name" value="CCDC142"/>
</dbReference>
<evidence type="ECO:0000259" key="2">
    <source>
        <dbReference type="Pfam" id="PF14923"/>
    </source>
</evidence>
<dbReference type="EMBL" id="NEVH01027114">
    <property type="protein sequence ID" value="PNF13639.1"/>
    <property type="molecule type" value="Genomic_DNA"/>
</dbReference>
<dbReference type="OrthoDB" id="6579237at2759"/>
<feature type="region of interest" description="Disordered" evidence="1">
    <location>
        <begin position="755"/>
        <end position="781"/>
    </location>
</feature>
<dbReference type="Proteomes" id="UP000235965">
    <property type="component" value="Unassembled WGS sequence"/>
</dbReference>
<dbReference type="EMBL" id="NEVH01027114">
    <property type="protein sequence ID" value="PNF13640.1"/>
    <property type="molecule type" value="Genomic_DNA"/>
</dbReference>
<name>A0A2J7PBB6_9NEOP</name>
<proteinExistence type="predicted"/>
<dbReference type="PANTHER" id="PTHR21436">
    <property type="entry name" value="COILED-COIL DOMAIN-CONTAINING PROTEIN 142"/>
    <property type="match status" value="1"/>
</dbReference>
<evidence type="ECO:0000256" key="1">
    <source>
        <dbReference type="SAM" id="MobiDB-lite"/>
    </source>
</evidence>